<keyword evidence="4" id="KW-1185">Reference proteome</keyword>
<dbReference type="Proteomes" id="UP001202328">
    <property type="component" value="Unassembled WGS sequence"/>
</dbReference>
<name>A0AAD4TCQ0_9MAGN</name>
<feature type="region of interest" description="Disordered" evidence="2">
    <location>
        <begin position="312"/>
        <end position="332"/>
    </location>
</feature>
<evidence type="ECO:0000256" key="2">
    <source>
        <dbReference type="SAM" id="MobiDB-lite"/>
    </source>
</evidence>
<feature type="compositionally biased region" description="Basic and acidic residues" evidence="2">
    <location>
        <begin position="317"/>
        <end position="332"/>
    </location>
</feature>
<evidence type="ECO:0000256" key="1">
    <source>
        <dbReference type="SAM" id="Coils"/>
    </source>
</evidence>
<gene>
    <name evidence="3" type="ORF">MKW98_002892</name>
</gene>
<feature type="coiled-coil region" evidence="1">
    <location>
        <begin position="195"/>
        <end position="308"/>
    </location>
</feature>
<evidence type="ECO:0000313" key="4">
    <source>
        <dbReference type="Proteomes" id="UP001202328"/>
    </source>
</evidence>
<protein>
    <submittedName>
        <fullName evidence="3">Uncharacterized protein</fullName>
    </submittedName>
</protein>
<dbReference type="EMBL" id="JAJJMB010001870">
    <property type="protein sequence ID" value="KAI3954786.1"/>
    <property type="molecule type" value="Genomic_DNA"/>
</dbReference>
<proteinExistence type="predicted"/>
<evidence type="ECO:0000313" key="3">
    <source>
        <dbReference type="EMBL" id="KAI3954786.1"/>
    </source>
</evidence>
<accession>A0AAD4TCQ0</accession>
<keyword evidence="1" id="KW-0175">Coiled coil</keyword>
<dbReference type="AlphaFoldDB" id="A0AAD4TCQ0"/>
<feature type="compositionally biased region" description="Low complexity" evidence="2">
    <location>
        <begin position="33"/>
        <end position="49"/>
    </location>
</feature>
<feature type="region of interest" description="Disordered" evidence="2">
    <location>
        <begin position="31"/>
        <end position="52"/>
    </location>
</feature>
<comment type="caution">
    <text evidence="3">The sequence shown here is derived from an EMBL/GenBank/DDBJ whole genome shotgun (WGS) entry which is preliminary data.</text>
</comment>
<organism evidence="3 4">
    <name type="scientific">Papaver atlanticum</name>
    <dbReference type="NCBI Taxonomy" id="357466"/>
    <lineage>
        <taxon>Eukaryota</taxon>
        <taxon>Viridiplantae</taxon>
        <taxon>Streptophyta</taxon>
        <taxon>Embryophyta</taxon>
        <taxon>Tracheophyta</taxon>
        <taxon>Spermatophyta</taxon>
        <taxon>Magnoliopsida</taxon>
        <taxon>Ranunculales</taxon>
        <taxon>Papaveraceae</taxon>
        <taxon>Papaveroideae</taxon>
        <taxon>Papaver</taxon>
    </lineage>
</organism>
<reference evidence="3" key="1">
    <citation type="submission" date="2022-04" db="EMBL/GenBank/DDBJ databases">
        <title>A functionally conserved STORR gene fusion in Papaver species that diverged 16.8 million years ago.</title>
        <authorList>
            <person name="Catania T."/>
        </authorList>
    </citation>
    <scope>NUCLEOTIDE SEQUENCE</scope>
    <source>
        <strain evidence="3">S-188037</strain>
    </source>
</reference>
<sequence>MKPILLKAGIPIAFSFAGFILSMVTTRKRIHSKSSSSSQTQDETGSDSTNLEEEEVMRNTHLLNSLVSLQLQDRPRLEEEILGLKHLVSSFQNRELELERRFVRYCGLKEQELKVSQLQNLLELELAHVEFYKLMVEFIESENKRFGDMVVEYLKIGGRLESANTKNCLLEMKVKKLLSASRKNAHVASKQAMTIRAKEAEVSRNQEKLEQKDNMINDLENEIQELKQILDRLEDEKSTLTKKLELAESEKSTWTEKLELAELEKNRLTAKSELAEICASSIPKIAEVSTAEHQEDQLLTELEQLRNLGYTSSTKNQEQESHEQEDKHNPLELNFKQKNEENDHNSGYDSDNYSIDTANDESCTHITTDMNYQRKPKLLKKLKRWMIGHEKTSKGYSPTCNEEGEDYQNKCFGRHSVSYEANEQHVAGRKSCSSL</sequence>